<dbReference type="OrthoDB" id="9811743at2"/>
<comment type="caution">
    <text evidence="3">The sequence shown here is derived from an EMBL/GenBank/DDBJ whole genome shotgun (WGS) entry which is preliminary data.</text>
</comment>
<dbReference type="RefSeq" id="WP_138122775.1">
    <property type="nucleotide sequence ID" value="NZ_SWLG01000001.1"/>
</dbReference>
<reference evidence="3 4" key="1">
    <citation type="submission" date="2019-04" db="EMBL/GenBank/DDBJ databases">
        <title>Bacillus caeni sp. nov., a bacterium isolated from mangrove sediment.</title>
        <authorList>
            <person name="Huang H."/>
            <person name="Mo K."/>
            <person name="Hu Y."/>
        </authorList>
    </citation>
    <scope>NUCLEOTIDE SEQUENCE [LARGE SCALE GENOMIC DNA]</scope>
    <source>
        <strain evidence="3 4">HB172195</strain>
    </source>
</reference>
<dbReference type="Gene3D" id="3.90.25.10">
    <property type="entry name" value="UDP-galactose 4-epimerase, domain 1"/>
    <property type="match status" value="1"/>
</dbReference>
<evidence type="ECO:0000313" key="4">
    <source>
        <dbReference type="Proteomes" id="UP000308230"/>
    </source>
</evidence>
<dbReference type="Proteomes" id="UP000308230">
    <property type="component" value="Unassembled WGS sequence"/>
</dbReference>
<keyword evidence="1" id="KW-0520">NAD</keyword>
<dbReference type="Pfam" id="PF16363">
    <property type="entry name" value="GDP_Man_Dehyd"/>
    <property type="match status" value="1"/>
</dbReference>
<evidence type="ECO:0000256" key="1">
    <source>
        <dbReference type="ARBA" id="ARBA00023027"/>
    </source>
</evidence>
<dbReference type="SUPFAM" id="SSF51735">
    <property type="entry name" value="NAD(P)-binding Rossmann-fold domains"/>
    <property type="match status" value="1"/>
</dbReference>
<name>A0A5R9FE76_9BACL</name>
<organism evidence="3 4">
    <name type="scientific">Exobacillus caeni</name>
    <dbReference type="NCBI Taxonomy" id="2574798"/>
    <lineage>
        <taxon>Bacteria</taxon>
        <taxon>Bacillati</taxon>
        <taxon>Bacillota</taxon>
        <taxon>Bacilli</taxon>
        <taxon>Bacillales</taxon>
        <taxon>Guptibacillaceae</taxon>
        <taxon>Exobacillus</taxon>
    </lineage>
</organism>
<dbReference type="PRINTS" id="PR01713">
    <property type="entry name" value="NUCEPIMERASE"/>
</dbReference>
<dbReference type="EMBL" id="SWLG01000001">
    <property type="protein sequence ID" value="TLS39183.1"/>
    <property type="molecule type" value="Genomic_DNA"/>
</dbReference>
<keyword evidence="4" id="KW-1185">Reference proteome</keyword>
<evidence type="ECO:0000313" key="3">
    <source>
        <dbReference type="EMBL" id="TLS39183.1"/>
    </source>
</evidence>
<evidence type="ECO:0000259" key="2">
    <source>
        <dbReference type="Pfam" id="PF16363"/>
    </source>
</evidence>
<dbReference type="InterPro" id="IPR016040">
    <property type="entry name" value="NAD(P)-bd_dom"/>
</dbReference>
<gene>
    <name evidence="3" type="ORF">FCL54_02405</name>
</gene>
<feature type="domain" description="NAD(P)-binding" evidence="2">
    <location>
        <begin position="4"/>
        <end position="304"/>
    </location>
</feature>
<accession>A0A5R9FE76</accession>
<dbReference type="InterPro" id="IPR036291">
    <property type="entry name" value="NAD(P)-bd_dom_sf"/>
</dbReference>
<sequence>MKVLITGGAGFIGSRLSKELLNEGHEVFIIDNFHRYYERKRKLSQLNNIKESGEFLLFEIDLLDKAKLEKVFQETRFDVLYHLAALPGVSYSIEQPNLYVDYDVKATVNVLEMAGKYEVEHVVFSSSSSVYGNQQGKPLSEEMANGKVISPYAASKYGAESFCHVYQHLYNFRLTILRYFTVYGPWGRPDMAIMKFANLLLSGKPIEVYGSNSFRDYTFIDDIVAGTKAVLHTTYQSETINLGAGRPVSIEDLLAIFKTHFPEMEAIRNEWRTGDVEMTWADLTRAKELLGYVPEITIEEGVARTVEWVKRNRR</sequence>
<proteinExistence type="predicted"/>
<protein>
    <submittedName>
        <fullName evidence="3">SDR family NAD(P)-dependent oxidoreductase</fullName>
    </submittedName>
</protein>
<dbReference type="PANTHER" id="PTHR43574">
    <property type="entry name" value="EPIMERASE-RELATED"/>
    <property type="match status" value="1"/>
</dbReference>
<dbReference type="AlphaFoldDB" id="A0A5R9FE76"/>
<dbReference type="Gene3D" id="3.40.50.720">
    <property type="entry name" value="NAD(P)-binding Rossmann-like Domain"/>
    <property type="match status" value="1"/>
</dbReference>